<dbReference type="PANTHER" id="PTHR10972">
    <property type="entry name" value="OXYSTEROL-BINDING PROTEIN-RELATED"/>
    <property type="match status" value="1"/>
</dbReference>
<dbReference type="PANTHER" id="PTHR10972:SF102">
    <property type="entry name" value="OXYSTEROL-BINDING PROTEIN"/>
    <property type="match status" value="1"/>
</dbReference>
<dbReference type="Proteomes" id="UP000603453">
    <property type="component" value="Unassembled WGS sequence"/>
</dbReference>
<dbReference type="GO" id="GO:0032934">
    <property type="term" value="F:sterol binding"/>
    <property type="evidence" value="ECO:0007669"/>
    <property type="project" value="TreeGrafter"/>
</dbReference>
<dbReference type="Gene3D" id="3.30.70.3490">
    <property type="match status" value="1"/>
</dbReference>
<accession>A0A8H7QN01</accession>
<evidence type="ECO:0000313" key="3">
    <source>
        <dbReference type="EMBL" id="KAG2195130.1"/>
    </source>
</evidence>
<dbReference type="GO" id="GO:0005829">
    <property type="term" value="C:cytosol"/>
    <property type="evidence" value="ECO:0007669"/>
    <property type="project" value="TreeGrafter"/>
</dbReference>
<organism evidence="3 4">
    <name type="scientific">Mucor saturninus</name>
    <dbReference type="NCBI Taxonomy" id="64648"/>
    <lineage>
        <taxon>Eukaryota</taxon>
        <taxon>Fungi</taxon>
        <taxon>Fungi incertae sedis</taxon>
        <taxon>Mucoromycota</taxon>
        <taxon>Mucoromycotina</taxon>
        <taxon>Mucoromycetes</taxon>
        <taxon>Mucorales</taxon>
        <taxon>Mucorineae</taxon>
        <taxon>Mucoraceae</taxon>
        <taxon>Mucor</taxon>
    </lineage>
</organism>
<dbReference type="InterPro" id="IPR037239">
    <property type="entry name" value="OSBP_sf"/>
</dbReference>
<evidence type="ECO:0000256" key="2">
    <source>
        <dbReference type="RuleBase" id="RU003844"/>
    </source>
</evidence>
<protein>
    <recommendedName>
        <fullName evidence="5">Oxysterol-binding protein</fullName>
    </recommendedName>
</protein>
<dbReference type="OrthoDB" id="14833at2759"/>
<comment type="similarity">
    <text evidence="1 2">Belongs to the OSBP family.</text>
</comment>
<dbReference type="SUPFAM" id="SSF144000">
    <property type="entry name" value="Oxysterol-binding protein-like"/>
    <property type="match status" value="1"/>
</dbReference>
<name>A0A8H7QN01_9FUNG</name>
<keyword evidence="4" id="KW-1185">Reference proteome</keyword>
<proteinExistence type="inferred from homology"/>
<evidence type="ECO:0000313" key="4">
    <source>
        <dbReference type="Proteomes" id="UP000603453"/>
    </source>
</evidence>
<dbReference type="AlphaFoldDB" id="A0A8H7QN01"/>
<dbReference type="PROSITE" id="PS01013">
    <property type="entry name" value="OSBP"/>
    <property type="match status" value="1"/>
</dbReference>
<evidence type="ECO:0008006" key="5">
    <source>
        <dbReference type="Google" id="ProtNLM"/>
    </source>
</evidence>
<dbReference type="InterPro" id="IPR018494">
    <property type="entry name" value="Oxysterol-bd_CS"/>
</dbReference>
<dbReference type="Gene3D" id="1.10.287.2720">
    <property type="match status" value="1"/>
</dbReference>
<dbReference type="GO" id="GO:0016020">
    <property type="term" value="C:membrane"/>
    <property type="evidence" value="ECO:0007669"/>
    <property type="project" value="TreeGrafter"/>
</dbReference>
<dbReference type="Gene3D" id="2.40.160.120">
    <property type="match status" value="1"/>
</dbReference>
<dbReference type="FunFam" id="1.10.287.2720:FF:000001">
    <property type="entry name" value="Oxysterol-binding OBPalpha"/>
    <property type="match status" value="1"/>
</dbReference>
<comment type="caution">
    <text evidence="3">The sequence shown here is derived from an EMBL/GenBank/DDBJ whole genome shotgun (WGS) entry which is preliminary data.</text>
</comment>
<evidence type="ECO:0000256" key="1">
    <source>
        <dbReference type="ARBA" id="ARBA00008842"/>
    </source>
</evidence>
<reference evidence="3" key="1">
    <citation type="submission" date="2020-12" db="EMBL/GenBank/DDBJ databases">
        <title>Metabolic potential, ecology and presence of endohyphal bacteria is reflected in genomic diversity of Mucoromycotina.</title>
        <authorList>
            <person name="Muszewska A."/>
            <person name="Okrasinska A."/>
            <person name="Steczkiewicz K."/>
            <person name="Drgas O."/>
            <person name="Orlowska M."/>
            <person name="Perlinska-Lenart U."/>
            <person name="Aleksandrzak-Piekarczyk T."/>
            <person name="Szatraj K."/>
            <person name="Zielenkiewicz U."/>
            <person name="Pilsyk S."/>
            <person name="Malc E."/>
            <person name="Mieczkowski P."/>
            <person name="Kruszewska J.S."/>
            <person name="Biernat P."/>
            <person name="Pawlowska J."/>
        </authorList>
    </citation>
    <scope>NUCLEOTIDE SEQUENCE</scope>
    <source>
        <strain evidence="3">WA0000017839</strain>
    </source>
</reference>
<dbReference type="Pfam" id="PF01237">
    <property type="entry name" value="Oxysterol_BP"/>
    <property type="match status" value="1"/>
</dbReference>
<dbReference type="InterPro" id="IPR000648">
    <property type="entry name" value="Oxysterol-bd"/>
</dbReference>
<dbReference type="EMBL" id="JAEPRD010000179">
    <property type="protein sequence ID" value="KAG2195130.1"/>
    <property type="molecule type" value="Genomic_DNA"/>
</dbReference>
<gene>
    <name evidence="3" type="ORF">INT47_006994</name>
</gene>
<sequence>MDTSVLHGHYLQLRKMRSERLDKLEEHQKRVRQHENSLFKVKTHLAQVKVEVSKVKEKLTVLEKSNVWVTAKEHQTIHRVCEMVTKEYDDWTELKGEKYRLIRQEAQDAKLHASHIIGIERALICLRDHMVMGKHQQSLNRTGLINKKIPPPSLSLSLFLLSLFSFAKIMIGRVANDADADCTEVLEDNSRSILMGIINQLRKDMDLQRVTLPTFVLEPRSMLERVSDFFSHPDLLIEASTKTDPVARFLDVVRYFLSGWHIKPKGVKKPYNPVLGEIFRCKYKYKNGTEAVYVAEQVSHHPPISAYYYGSPDHGVYIQGDLRPKSRFLGNSAATLMEGENHIIFTHLFNERYDITMPNVYARGILFGKMVLELGDSCVVRCRTSDLICELDFKTKGFFSGQNNSVTGKVKRESTGEVLYEISGQWSNEIYIKMAKGSQKNLFFDVKSSVIHPMIVQDIADQHEMESRRLWSKVSAALVQDDMDTATLEKTCIEDKQREDTKKREASGQEFQSKYFNLTHGDYEFKAISQIDFKNKEKAKKELLEMAFPSNE</sequence>